<dbReference type="AlphaFoldDB" id="A0A8D5UJK5"/>
<sequence length="68" mass="8217">MATTHLWDHSNFCNDPILDRINKLDAYRLNEEMRLTNEIDAFEKRMEDRAKRGRQQVEERINQNLGKQ</sequence>
<reference evidence="1" key="1">
    <citation type="journal article" date="2013" name="Int. J. Syst. Evol. Microbiol.">
        <title>Polycladomyces abyssicola gen. nov., sp. nov., a thermophilic filamentous bacterium isolated from hemipelagic sediment.</title>
        <authorList>
            <person name="Tsubouchi T."/>
            <person name="Shimane Y."/>
            <person name="Mori K."/>
            <person name="Usui K."/>
            <person name="Hiraki T."/>
            <person name="Tame A."/>
            <person name="Uematsu K."/>
            <person name="Maruyama T."/>
            <person name="Hatada Y."/>
        </authorList>
    </citation>
    <scope>NUCLEOTIDE SEQUENCE</scope>
    <source>
        <strain evidence="1">JIR-001</strain>
    </source>
</reference>
<evidence type="ECO:0000313" key="2">
    <source>
        <dbReference type="Proteomes" id="UP000677436"/>
    </source>
</evidence>
<protein>
    <submittedName>
        <fullName evidence="1">Uncharacterized protein</fullName>
    </submittedName>
</protein>
<evidence type="ECO:0000313" key="1">
    <source>
        <dbReference type="EMBL" id="BCU83349.1"/>
    </source>
</evidence>
<organism evidence="1 2">
    <name type="scientific">Polycladomyces abyssicola</name>
    <dbReference type="NCBI Taxonomy" id="1125966"/>
    <lineage>
        <taxon>Bacteria</taxon>
        <taxon>Bacillati</taxon>
        <taxon>Bacillota</taxon>
        <taxon>Bacilli</taxon>
        <taxon>Bacillales</taxon>
        <taxon>Thermoactinomycetaceae</taxon>
        <taxon>Polycladomyces</taxon>
    </lineage>
</organism>
<accession>A0A8D5UJK5</accession>
<keyword evidence="2" id="KW-1185">Reference proteome</keyword>
<dbReference type="EMBL" id="AP024601">
    <property type="protein sequence ID" value="BCU83349.1"/>
    <property type="molecule type" value="Genomic_DNA"/>
</dbReference>
<dbReference type="KEGG" id="pabs:JIR001_31320"/>
<reference evidence="1" key="2">
    <citation type="journal article" date="2021" name="Microbiol. Resour. Announc.">
        <title>Complete Genome Sequence of Polycladomyces abyssicola JIR-001T, Isolated from Hemipelagic Sediment in Deep Seawater.</title>
        <authorList>
            <person name="Tsubouchi T."/>
            <person name="Kaneko Y."/>
        </authorList>
    </citation>
    <scope>NUCLEOTIDE SEQUENCE</scope>
    <source>
        <strain evidence="1">JIR-001</strain>
    </source>
</reference>
<dbReference type="Proteomes" id="UP000677436">
    <property type="component" value="Chromosome"/>
</dbReference>
<proteinExistence type="predicted"/>
<name>A0A8D5UJK5_9BACL</name>
<gene>
    <name evidence="1" type="ORF">JIR001_31320</name>
</gene>